<comment type="caution">
    <text evidence="1">The sequence shown here is derived from an EMBL/GenBank/DDBJ whole genome shotgun (WGS) entry which is preliminary data.</text>
</comment>
<gene>
    <name evidence="1" type="ORF">BKG73_08925</name>
</gene>
<organism evidence="1 2">
    <name type="scientific">Mycobacteroides saopaulense</name>
    <dbReference type="NCBI Taxonomy" id="1578165"/>
    <lineage>
        <taxon>Bacteria</taxon>
        <taxon>Bacillati</taxon>
        <taxon>Actinomycetota</taxon>
        <taxon>Actinomycetes</taxon>
        <taxon>Mycobacteriales</taxon>
        <taxon>Mycobacteriaceae</taxon>
        <taxon>Mycobacteroides</taxon>
    </lineage>
</organism>
<dbReference type="Proteomes" id="UP000179621">
    <property type="component" value="Unassembled WGS sequence"/>
</dbReference>
<reference evidence="1 2" key="1">
    <citation type="submission" date="2016-10" db="EMBL/GenBank/DDBJ databases">
        <title>Evaluation of Human, Animal and Environmental Mycobacterium chelonae Isolates by Core Genome Phylogenomic Analysis, Targeted Gene Comparison, and Anti-microbial Susceptibility Patterns: A Tale of Mistaken Identities.</title>
        <authorList>
            <person name="Fogelson S.B."/>
            <person name="Camus A.C."/>
            <person name="Lorenz W."/>
            <person name="Vasireddy R."/>
            <person name="Vasireddy S."/>
            <person name="Smith T."/>
            <person name="Brown-Elliott B.A."/>
            <person name="Wallace R.J.Jr."/>
            <person name="Hasan N.A."/>
            <person name="Reischl U."/>
            <person name="Sanchez S."/>
        </authorList>
    </citation>
    <scope>NUCLEOTIDE SEQUENCE [LARGE SCALE GENOMIC DNA]</scope>
    <source>
        <strain evidence="1 2">8528</strain>
    </source>
</reference>
<evidence type="ECO:0000313" key="1">
    <source>
        <dbReference type="EMBL" id="OHU11428.1"/>
    </source>
</evidence>
<keyword evidence="2" id="KW-1185">Reference proteome</keyword>
<evidence type="ECO:0000313" key="2">
    <source>
        <dbReference type="Proteomes" id="UP000179621"/>
    </source>
</evidence>
<proteinExistence type="predicted"/>
<sequence>MTQQLTTAMFISAALFVAGCVGPGLTDEGTDEVSLMKIEIPKSATNEVGSVNPYKVRFLMPNDEWRDYLAKYALKPELSKLKYTTEYEVPPDCIPAFRTKGNLEHWTAGGNIKWRKTDRDAYRFVSVIPDCEPGRAMLLWQLDPK</sequence>
<name>A0ABX3C2V6_9MYCO</name>
<protein>
    <submittedName>
        <fullName evidence="1">Uncharacterized protein</fullName>
    </submittedName>
</protein>
<dbReference type="EMBL" id="MLIH01000009">
    <property type="protein sequence ID" value="OHU11428.1"/>
    <property type="molecule type" value="Genomic_DNA"/>
</dbReference>
<accession>A0ABX3C2V6</accession>